<name>A0ABW5LKS7_9FLAO</name>
<dbReference type="EMBL" id="JBHULE010000035">
    <property type="protein sequence ID" value="MFD2565350.1"/>
    <property type="molecule type" value="Genomic_DNA"/>
</dbReference>
<evidence type="ECO:0000313" key="3">
    <source>
        <dbReference type="EMBL" id="MFD2565350.1"/>
    </source>
</evidence>
<feature type="domain" description="M23ase beta-sheet core" evidence="2">
    <location>
        <begin position="97"/>
        <end position="196"/>
    </location>
</feature>
<accession>A0ABW5LKS7</accession>
<dbReference type="InterPro" id="IPR011055">
    <property type="entry name" value="Dup_hybrid_motif"/>
</dbReference>
<dbReference type="CDD" id="cd12797">
    <property type="entry name" value="M23_peptidase"/>
    <property type="match status" value="1"/>
</dbReference>
<dbReference type="SUPFAM" id="SSF51261">
    <property type="entry name" value="Duplicated hybrid motif"/>
    <property type="match status" value="1"/>
</dbReference>
<organism evidence="3 4">
    <name type="scientific">Aquimarina rubra</name>
    <dbReference type="NCBI Taxonomy" id="1920033"/>
    <lineage>
        <taxon>Bacteria</taxon>
        <taxon>Pseudomonadati</taxon>
        <taxon>Bacteroidota</taxon>
        <taxon>Flavobacteriia</taxon>
        <taxon>Flavobacteriales</taxon>
        <taxon>Flavobacteriaceae</taxon>
        <taxon>Aquimarina</taxon>
    </lineage>
</organism>
<evidence type="ECO:0000313" key="4">
    <source>
        <dbReference type="Proteomes" id="UP001597319"/>
    </source>
</evidence>
<dbReference type="Gene3D" id="2.70.70.10">
    <property type="entry name" value="Glucose Permease (Domain IIA)"/>
    <property type="match status" value="1"/>
</dbReference>
<dbReference type="Proteomes" id="UP001597319">
    <property type="component" value="Unassembled WGS sequence"/>
</dbReference>
<dbReference type="InterPro" id="IPR016047">
    <property type="entry name" value="M23ase_b-sheet_dom"/>
</dbReference>
<dbReference type="InterPro" id="IPR050570">
    <property type="entry name" value="Cell_wall_metabolism_enzyme"/>
</dbReference>
<dbReference type="PANTHER" id="PTHR21666">
    <property type="entry name" value="PEPTIDASE-RELATED"/>
    <property type="match status" value="1"/>
</dbReference>
<comment type="caution">
    <text evidence="3">The sequence shown here is derived from an EMBL/GenBank/DDBJ whole genome shotgun (WGS) entry which is preliminary data.</text>
</comment>
<evidence type="ECO:0000259" key="2">
    <source>
        <dbReference type="Pfam" id="PF01551"/>
    </source>
</evidence>
<reference evidence="4" key="1">
    <citation type="journal article" date="2019" name="Int. J. Syst. Evol. Microbiol.">
        <title>The Global Catalogue of Microorganisms (GCM) 10K type strain sequencing project: providing services to taxonomists for standard genome sequencing and annotation.</title>
        <authorList>
            <consortium name="The Broad Institute Genomics Platform"/>
            <consortium name="The Broad Institute Genome Sequencing Center for Infectious Disease"/>
            <person name="Wu L."/>
            <person name="Ma J."/>
        </authorList>
    </citation>
    <scope>NUCLEOTIDE SEQUENCE [LARGE SCALE GENOMIC DNA]</scope>
    <source>
        <strain evidence="4">KCTC 52274</strain>
    </source>
</reference>
<keyword evidence="1" id="KW-0732">Signal</keyword>
<sequence length="229" mass="25692">MTDSLFPKFIKSLSQNFIPVIDAGFSNEDYTFIDLSVISNGLKTVDVSSSKAFEEYINHYLTISKAKVAYGGYNETRGIYRRSTHFNQQDPETERNIHIGLDVWCDAGTDVLAPLGGKVHSFKNNENFGDYGPTIVLQHQIEDVTFYTLYGHLSLKSIENLEVGQRFNPGDVLATLGDSSVNGDYAPHLHFQIIKDMQGNVGDYPGVSNRKELNFYLQNCPDPNLLLKI</sequence>
<gene>
    <name evidence="3" type="ORF">ACFSR1_21915</name>
</gene>
<evidence type="ECO:0000256" key="1">
    <source>
        <dbReference type="ARBA" id="ARBA00022729"/>
    </source>
</evidence>
<dbReference type="RefSeq" id="WP_378295169.1">
    <property type="nucleotide sequence ID" value="NZ_JBHULE010000035.1"/>
</dbReference>
<dbReference type="PANTHER" id="PTHR21666:SF289">
    <property type="entry name" value="L-ALA--D-GLU ENDOPEPTIDASE"/>
    <property type="match status" value="1"/>
</dbReference>
<proteinExistence type="predicted"/>
<dbReference type="Pfam" id="PF01551">
    <property type="entry name" value="Peptidase_M23"/>
    <property type="match status" value="1"/>
</dbReference>
<keyword evidence="4" id="KW-1185">Reference proteome</keyword>
<protein>
    <submittedName>
        <fullName evidence="3">Peptidoglycan DD-metalloendopeptidase family protein</fullName>
    </submittedName>
</protein>